<sequence length="280" mass="30580">VQEAGAEESFDYMDLMETQYSQYYALTAVPPFDPSLGQIIATANTGDPTGAATAAMFPTVYQTAALLQPNYLQNLQSRIALAAAFRPGFMAQPQQASLVTLQPAPQQATITQINQQQQTSPELIAHSGGPYVNYGSSTPMQQQQINPISSPVTLVTTTDQIPVTAVASSATSFVVPAQPATIIAAAPVTQFSPQNAIFTAPAVLPYIPIVDEFKLRELLRTQIEYYFSSDNLQKDFFLRRKMDAEGFLPLELIASFPRVRSLTYDQSFIVKCLRGSLKLN</sequence>
<dbReference type="SMART" id="SM00715">
    <property type="entry name" value="LA"/>
    <property type="match status" value="1"/>
</dbReference>
<organism evidence="4 5">
    <name type="scientific">Meloidogyne incognita</name>
    <name type="common">Southern root-knot nematode worm</name>
    <name type="synonym">Oxyuris incognita</name>
    <dbReference type="NCBI Taxonomy" id="6306"/>
    <lineage>
        <taxon>Eukaryota</taxon>
        <taxon>Metazoa</taxon>
        <taxon>Ecdysozoa</taxon>
        <taxon>Nematoda</taxon>
        <taxon>Chromadorea</taxon>
        <taxon>Rhabditida</taxon>
        <taxon>Tylenchina</taxon>
        <taxon>Tylenchomorpha</taxon>
        <taxon>Tylenchoidea</taxon>
        <taxon>Meloidogynidae</taxon>
        <taxon>Meloidogyninae</taxon>
        <taxon>Meloidogyne</taxon>
        <taxon>Meloidogyne incognita group</taxon>
    </lineage>
</organism>
<keyword evidence="1 2" id="KW-0694">RNA-binding</keyword>
<dbReference type="GO" id="GO:0005829">
    <property type="term" value="C:cytosol"/>
    <property type="evidence" value="ECO:0007669"/>
    <property type="project" value="TreeGrafter"/>
</dbReference>
<dbReference type="InterPro" id="IPR006630">
    <property type="entry name" value="La_HTH"/>
</dbReference>
<protein>
    <submittedName>
        <fullName evidence="5">HTH La-type RNA-binding domain-containing protein</fullName>
    </submittedName>
</protein>
<feature type="domain" description="HTH La-type RNA-binding" evidence="3">
    <location>
        <begin position="209"/>
        <end position="280"/>
    </location>
</feature>
<dbReference type="Proteomes" id="UP000887563">
    <property type="component" value="Unplaced"/>
</dbReference>
<evidence type="ECO:0000313" key="5">
    <source>
        <dbReference type="WBParaSite" id="Minc3s11517g44952"/>
    </source>
</evidence>
<dbReference type="AlphaFoldDB" id="A0A914NW44"/>
<dbReference type="PANTHER" id="PTHR22792">
    <property type="entry name" value="LUPUS LA PROTEIN-RELATED"/>
    <property type="match status" value="1"/>
</dbReference>
<dbReference type="InterPro" id="IPR036388">
    <property type="entry name" value="WH-like_DNA-bd_sf"/>
</dbReference>
<dbReference type="GO" id="GO:0003723">
    <property type="term" value="F:RNA binding"/>
    <property type="evidence" value="ECO:0007669"/>
    <property type="project" value="UniProtKB-UniRule"/>
</dbReference>
<evidence type="ECO:0000313" key="4">
    <source>
        <dbReference type="Proteomes" id="UP000887563"/>
    </source>
</evidence>
<dbReference type="GO" id="GO:0045727">
    <property type="term" value="P:positive regulation of translation"/>
    <property type="evidence" value="ECO:0007669"/>
    <property type="project" value="TreeGrafter"/>
</dbReference>
<dbReference type="InterPro" id="IPR045180">
    <property type="entry name" value="La_dom_prot"/>
</dbReference>
<name>A0A914NW44_MELIC</name>
<dbReference type="Pfam" id="PF05383">
    <property type="entry name" value="La"/>
    <property type="match status" value="1"/>
</dbReference>
<proteinExistence type="predicted"/>
<dbReference type="GO" id="GO:0010494">
    <property type="term" value="C:cytoplasmic stress granule"/>
    <property type="evidence" value="ECO:0007669"/>
    <property type="project" value="TreeGrafter"/>
</dbReference>
<evidence type="ECO:0000259" key="3">
    <source>
        <dbReference type="PROSITE" id="PS50961"/>
    </source>
</evidence>
<accession>A0A914NW44</accession>
<reference evidence="5" key="1">
    <citation type="submission" date="2022-11" db="UniProtKB">
        <authorList>
            <consortium name="WormBaseParasite"/>
        </authorList>
    </citation>
    <scope>IDENTIFICATION</scope>
</reference>
<dbReference type="SUPFAM" id="SSF46785">
    <property type="entry name" value="Winged helix' DNA-binding domain"/>
    <property type="match status" value="1"/>
</dbReference>
<evidence type="ECO:0000256" key="2">
    <source>
        <dbReference type="PROSITE-ProRule" id="PRU00332"/>
    </source>
</evidence>
<evidence type="ECO:0000256" key="1">
    <source>
        <dbReference type="ARBA" id="ARBA00022884"/>
    </source>
</evidence>
<dbReference type="InterPro" id="IPR036390">
    <property type="entry name" value="WH_DNA-bd_sf"/>
</dbReference>
<dbReference type="WBParaSite" id="Minc3s11517g44952">
    <property type="protein sequence ID" value="Minc3s11517g44952"/>
    <property type="gene ID" value="Minc3s11517g44952"/>
</dbReference>
<dbReference type="PROSITE" id="PS50961">
    <property type="entry name" value="HTH_LA"/>
    <property type="match status" value="1"/>
</dbReference>
<dbReference type="PANTHER" id="PTHR22792:SF132">
    <property type="entry name" value="LA-RELATED PROTEIN 1"/>
    <property type="match status" value="1"/>
</dbReference>
<dbReference type="Gene3D" id="1.10.10.10">
    <property type="entry name" value="Winged helix-like DNA-binding domain superfamily/Winged helix DNA-binding domain"/>
    <property type="match status" value="1"/>
</dbReference>
<keyword evidence="4" id="KW-1185">Reference proteome</keyword>